<dbReference type="EMBL" id="JACCHT010000001">
    <property type="protein sequence ID" value="NYT27739.1"/>
    <property type="molecule type" value="Genomic_DNA"/>
</dbReference>
<accession>A0A853F599</accession>
<comment type="caution">
    <text evidence="4">The sequence shown here is derived from an EMBL/GenBank/DDBJ whole genome shotgun (WGS) entry which is preliminary data.</text>
</comment>
<dbReference type="Proteomes" id="UP000568751">
    <property type="component" value="Unassembled WGS sequence"/>
</dbReference>
<dbReference type="PROSITE" id="PS51459">
    <property type="entry name" value="FIDO"/>
    <property type="match status" value="1"/>
</dbReference>
<proteinExistence type="predicted"/>
<protein>
    <submittedName>
        <fullName evidence="4">Fic family protein</fullName>
    </submittedName>
</protein>
<dbReference type="AlphaFoldDB" id="A0A853F599"/>
<feature type="binding site" evidence="2">
    <location>
        <begin position="258"/>
        <end position="265"/>
    </location>
    <ligand>
        <name>ATP</name>
        <dbReference type="ChEBI" id="CHEBI:30616"/>
    </ligand>
</feature>
<dbReference type="SUPFAM" id="SSF140931">
    <property type="entry name" value="Fic-like"/>
    <property type="match status" value="1"/>
</dbReference>
<feature type="active site" evidence="1">
    <location>
        <position position="254"/>
    </location>
</feature>
<dbReference type="Gene3D" id="1.10.3290.10">
    <property type="entry name" value="Fido-like domain"/>
    <property type="match status" value="1"/>
</dbReference>
<reference evidence="4 5" key="1">
    <citation type="submission" date="2020-05" db="EMBL/GenBank/DDBJ databases">
        <title>Horizontal transmission and recombination maintain forever young bacterial symbiont genomes.</title>
        <authorList>
            <person name="Russell S.L."/>
            <person name="Pepper-Tunick E."/>
            <person name="Svedberg J."/>
            <person name="Byrne A."/>
            <person name="Ruelas Castillo J."/>
            <person name="Vollmers C."/>
            <person name="Beinart R.A."/>
            <person name="Corbett-Detig R."/>
        </authorList>
    </citation>
    <scope>NUCLEOTIDE SEQUENCE [LARGE SCALE GENOMIC DNA]</scope>
    <source>
        <strain evidence="4">455</strain>
    </source>
</reference>
<feature type="domain" description="Fido" evidence="3">
    <location>
        <begin position="165"/>
        <end position="323"/>
    </location>
</feature>
<evidence type="ECO:0000256" key="1">
    <source>
        <dbReference type="PIRSR" id="PIRSR640198-1"/>
    </source>
</evidence>
<sequence length="391" mass="45349">MGELVKLVVEKVQLGAIPSATDKKGRYLHWDKIRHLEVPEAFDSIEQYWHFLQFSRTGQQKILPFTEAFSYVLTDDIQKNIHQIDSNMHGSVESKNIGNNKDRYIIRSLMDEAISSSQLEGAATTRKVARDMLRHNKAPEDYSQRMIYNNYQAINFINEHKHDDLTPKLILELHKIVTDNAIDNPDDAGRFRQDDDINVVDMGTGSILHHPPEYQSLPDRMKVLCNFANGNTPNYFVHPIIRAIIVHFTLAYDHPFADGNGRTTRALFYWVILKNNYWLFQYITLSTYIKKAQGQYGESFLMVESDNFDLTYFINSQLKFINQAIKGLFDYVDKKQQEQQQATELLNVYLSDGKLNSRQAMLIQHSIKHLGKFIQLKGIKYLKILAMQPLN</sequence>
<dbReference type="InterPro" id="IPR003812">
    <property type="entry name" value="Fido"/>
</dbReference>
<dbReference type="PANTHER" id="PTHR13504">
    <property type="entry name" value="FIDO DOMAIN-CONTAINING PROTEIN DDB_G0283145"/>
    <property type="match status" value="1"/>
</dbReference>
<organism evidence="4 5">
    <name type="scientific">Candidatus Thiodubiliella endoseptemdiera</name>
    <dbReference type="NCBI Taxonomy" id="2738886"/>
    <lineage>
        <taxon>Bacteria</taxon>
        <taxon>Pseudomonadati</taxon>
        <taxon>Pseudomonadota</taxon>
        <taxon>Gammaproteobacteria</taxon>
        <taxon>Candidatus Pseudothioglobaceae</taxon>
        <taxon>Candidatus Thiodubiliella</taxon>
    </lineage>
</organism>
<evidence type="ECO:0000256" key="2">
    <source>
        <dbReference type="PIRSR" id="PIRSR640198-2"/>
    </source>
</evidence>
<keyword evidence="2" id="KW-0547">Nucleotide-binding</keyword>
<evidence type="ECO:0000259" key="3">
    <source>
        <dbReference type="PROSITE" id="PS51459"/>
    </source>
</evidence>
<evidence type="ECO:0000313" key="5">
    <source>
        <dbReference type="Proteomes" id="UP000568751"/>
    </source>
</evidence>
<dbReference type="GO" id="GO:0005524">
    <property type="term" value="F:ATP binding"/>
    <property type="evidence" value="ECO:0007669"/>
    <property type="project" value="UniProtKB-KW"/>
</dbReference>
<dbReference type="Pfam" id="PF02661">
    <property type="entry name" value="Fic"/>
    <property type="match status" value="1"/>
</dbReference>
<evidence type="ECO:0000313" key="4">
    <source>
        <dbReference type="EMBL" id="NYT27739.1"/>
    </source>
</evidence>
<dbReference type="InterPro" id="IPR036597">
    <property type="entry name" value="Fido-like_dom_sf"/>
</dbReference>
<dbReference type="InterPro" id="IPR040198">
    <property type="entry name" value="Fido_containing"/>
</dbReference>
<name>A0A853F599_9GAMM</name>
<keyword evidence="2" id="KW-0067">ATP-binding</keyword>
<dbReference type="PANTHER" id="PTHR13504:SF38">
    <property type="entry name" value="FIDO DOMAIN-CONTAINING PROTEIN"/>
    <property type="match status" value="1"/>
</dbReference>
<gene>
    <name evidence="4" type="ORF">H0A76_07475</name>
</gene>